<evidence type="ECO:0000313" key="8">
    <source>
        <dbReference type="EMBL" id="KKK36531.1"/>
    </source>
</evidence>
<keyword evidence="4" id="KW-0408">Iron</keyword>
<dbReference type="OrthoDB" id="593800at2"/>
<dbReference type="Proteomes" id="UP000034166">
    <property type="component" value="Unassembled WGS sequence"/>
</dbReference>
<proteinExistence type="predicted"/>
<evidence type="ECO:0000259" key="7">
    <source>
        <dbReference type="PROSITE" id="PS51296"/>
    </source>
</evidence>
<name>A0A0M2SS59_9BACI</name>
<dbReference type="Pfam" id="PF13806">
    <property type="entry name" value="Rieske_2"/>
    <property type="match status" value="1"/>
</dbReference>
<keyword evidence="3" id="KW-0560">Oxidoreductase</keyword>
<accession>A0A0M2SS59</accession>
<dbReference type="InterPro" id="IPR036922">
    <property type="entry name" value="Rieske_2Fe-2S_sf"/>
</dbReference>
<dbReference type="GO" id="GO:0004497">
    <property type="term" value="F:monooxygenase activity"/>
    <property type="evidence" value="ECO:0007669"/>
    <property type="project" value="UniProtKB-ARBA"/>
</dbReference>
<feature type="domain" description="Rieske" evidence="7">
    <location>
        <begin position="4"/>
        <end position="100"/>
    </location>
</feature>
<keyword evidence="9" id="KW-1185">Reference proteome</keyword>
<keyword evidence="1" id="KW-0001">2Fe-2S</keyword>
<reference evidence="8 9" key="1">
    <citation type="submission" date="2015-04" db="EMBL/GenBank/DDBJ databases">
        <title>Taxonomic description and genome sequence of Bacillus campisalis sp. nov., a novel member of the genus Bacillus isolated from solar saltern.</title>
        <authorList>
            <person name="Mathan Kumar R."/>
            <person name="Kaur G."/>
            <person name="Kumar A."/>
            <person name="Singh N.K."/>
            <person name="Kaur N."/>
            <person name="Kumar N."/>
            <person name="Mayilraj S."/>
        </authorList>
    </citation>
    <scope>NUCLEOTIDE SEQUENCE [LARGE SCALE GENOMIC DNA]</scope>
    <source>
        <strain evidence="8 9">SA2-6</strain>
    </source>
</reference>
<dbReference type="GO" id="GO:0016705">
    <property type="term" value="F:oxidoreductase activity, acting on paired donors, with incorporation or reduction of molecular oxygen"/>
    <property type="evidence" value="ECO:0007669"/>
    <property type="project" value="UniProtKB-ARBA"/>
</dbReference>
<evidence type="ECO:0000313" key="9">
    <source>
        <dbReference type="Proteomes" id="UP000034166"/>
    </source>
</evidence>
<keyword evidence="6" id="KW-0534">Nitrate assimilation</keyword>
<evidence type="ECO:0000256" key="2">
    <source>
        <dbReference type="ARBA" id="ARBA00022723"/>
    </source>
</evidence>
<keyword evidence="2" id="KW-0479">Metal-binding</keyword>
<dbReference type="InterPro" id="IPR017941">
    <property type="entry name" value="Rieske_2Fe-2S"/>
</dbReference>
<dbReference type="SUPFAM" id="SSF50022">
    <property type="entry name" value="ISP domain"/>
    <property type="match status" value="1"/>
</dbReference>
<dbReference type="GO" id="GO:0051537">
    <property type="term" value="F:2 iron, 2 sulfur cluster binding"/>
    <property type="evidence" value="ECO:0007669"/>
    <property type="project" value="UniProtKB-KW"/>
</dbReference>
<dbReference type="GO" id="GO:0046872">
    <property type="term" value="F:metal ion binding"/>
    <property type="evidence" value="ECO:0007669"/>
    <property type="project" value="UniProtKB-KW"/>
</dbReference>
<evidence type="ECO:0000256" key="1">
    <source>
        <dbReference type="ARBA" id="ARBA00022714"/>
    </source>
</evidence>
<organism evidence="8 9">
    <name type="scientific">Mesobacillus campisalis</name>
    <dbReference type="NCBI Taxonomy" id="1408103"/>
    <lineage>
        <taxon>Bacteria</taxon>
        <taxon>Bacillati</taxon>
        <taxon>Bacillota</taxon>
        <taxon>Bacilli</taxon>
        <taxon>Bacillales</taxon>
        <taxon>Bacillaceae</taxon>
        <taxon>Mesobacillus</taxon>
    </lineage>
</organism>
<evidence type="ECO:0000256" key="5">
    <source>
        <dbReference type="ARBA" id="ARBA00023014"/>
    </source>
</evidence>
<dbReference type="PROSITE" id="PS51296">
    <property type="entry name" value="RIESKE"/>
    <property type="match status" value="1"/>
</dbReference>
<dbReference type="GO" id="GO:0008942">
    <property type="term" value="F:nitrite reductase [NAD(P)H] activity"/>
    <property type="evidence" value="ECO:0007669"/>
    <property type="project" value="InterPro"/>
</dbReference>
<dbReference type="RefSeq" id="WP_046525297.1">
    <property type="nucleotide sequence ID" value="NZ_LAYY01000028.1"/>
</dbReference>
<evidence type="ECO:0000256" key="4">
    <source>
        <dbReference type="ARBA" id="ARBA00023004"/>
    </source>
</evidence>
<dbReference type="GO" id="GO:0042128">
    <property type="term" value="P:nitrate assimilation"/>
    <property type="evidence" value="ECO:0007669"/>
    <property type="project" value="UniProtKB-KW"/>
</dbReference>
<sequence length="102" mass="11307">MARYYLTDYDLLPERTGQVFGVKGEEVALFRLSTGALAAVENRSPHPKGGTLGEGLVSGHYVYCPVYDWKISLLDGKVQSPDEGQAKIFQVERDGEQVFIVK</sequence>
<gene>
    <name evidence="8" type="ORF">WQ57_18740</name>
</gene>
<protein>
    <submittedName>
        <fullName evidence="8">Nitrite reductase</fullName>
    </submittedName>
</protein>
<dbReference type="EMBL" id="LAYY01000028">
    <property type="protein sequence ID" value="KKK36531.1"/>
    <property type="molecule type" value="Genomic_DNA"/>
</dbReference>
<evidence type="ECO:0000256" key="3">
    <source>
        <dbReference type="ARBA" id="ARBA00023002"/>
    </source>
</evidence>
<dbReference type="PATRIC" id="fig|1408103.3.peg.4152"/>
<comment type="caution">
    <text evidence="8">The sequence shown here is derived from an EMBL/GenBank/DDBJ whole genome shotgun (WGS) entry which is preliminary data.</text>
</comment>
<dbReference type="Gene3D" id="2.102.10.10">
    <property type="entry name" value="Rieske [2Fe-2S] iron-sulphur domain"/>
    <property type="match status" value="1"/>
</dbReference>
<dbReference type="AlphaFoldDB" id="A0A0M2SS59"/>
<keyword evidence="5" id="KW-0411">Iron-sulfur</keyword>
<dbReference type="InterPro" id="IPR012748">
    <property type="entry name" value="Rieske-like_NirD"/>
</dbReference>
<evidence type="ECO:0000256" key="6">
    <source>
        <dbReference type="ARBA" id="ARBA00023063"/>
    </source>
</evidence>